<dbReference type="Gene3D" id="2.30.30.30">
    <property type="match status" value="1"/>
</dbReference>
<dbReference type="AlphaFoldDB" id="A0A383RJ93"/>
<keyword evidence="1" id="KW-0689">Ribosomal protein</keyword>
<evidence type="ECO:0000313" key="4">
    <source>
        <dbReference type="Proteomes" id="UP000304148"/>
    </source>
</evidence>
<dbReference type="InterPro" id="IPR008991">
    <property type="entry name" value="Translation_prot_SH3-like_sf"/>
</dbReference>
<dbReference type="InterPro" id="IPR041985">
    <property type="entry name" value="Ribosomal_eL14_KOW"/>
</dbReference>
<evidence type="ECO:0000256" key="2">
    <source>
        <dbReference type="ARBA" id="ARBA00023274"/>
    </source>
</evidence>
<dbReference type="RefSeq" id="WP_138188343.1">
    <property type="nucleotide sequence ID" value="NZ_LS992241.1"/>
</dbReference>
<dbReference type="Proteomes" id="UP000304148">
    <property type="component" value="Chromosome"/>
</dbReference>
<proteinExistence type="predicted"/>
<dbReference type="CDD" id="cd06088">
    <property type="entry name" value="KOW_RPL14"/>
    <property type="match status" value="1"/>
</dbReference>
<name>A0A383RJ93_PAEAL</name>
<accession>A0A383RJ93</accession>
<sequence length="103" mass="11848">MNEYSTPRLGQFVKVLQGRDESKYAVIIDIEESRYVKIADGDKRKFDQPKRKNLLHLELQPAISHEVVHSLHESGRVTNSKLRYVITKYAEQQAAAHADEKGE</sequence>
<dbReference type="EMBL" id="LS992241">
    <property type="protein sequence ID" value="SYX86366.1"/>
    <property type="molecule type" value="Genomic_DNA"/>
</dbReference>
<reference evidence="4" key="1">
    <citation type="submission" date="2018-08" db="EMBL/GenBank/DDBJ databases">
        <authorList>
            <person name="Chevrot R."/>
        </authorList>
    </citation>
    <scope>NUCLEOTIDE SEQUENCE [LARGE SCALE GENOMIC DNA]</scope>
</reference>
<evidence type="ECO:0008006" key="5">
    <source>
        <dbReference type="Google" id="ProtNLM"/>
    </source>
</evidence>
<evidence type="ECO:0000256" key="1">
    <source>
        <dbReference type="ARBA" id="ARBA00022980"/>
    </source>
</evidence>
<dbReference type="SUPFAM" id="SSF50104">
    <property type="entry name" value="Translation proteins SH3-like domain"/>
    <property type="match status" value="1"/>
</dbReference>
<organism evidence="3 4">
    <name type="scientific">Paenibacillus alvei</name>
    <name type="common">Bacillus alvei</name>
    <dbReference type="NCBI Taxonomy" id="44250"/>
    <lineage>
        <taxon>Bacteria</taxon>
        <taxon>Bacillati</taxon>
        <taxon>Bacillota</taxon>
        <taxon>Bacilli</taxon>
        <taxon>Bacillales</taxon>
        <taxon>Paenibacillaceae</taxon>
        <taxon>Paenibacillus</taxon>
    </lineage>
</organism>
<keyword evidence="2" id="KW-0687">Ribonucleoprotein</keyword>
<protein>
    <recommendedName>
        <fullName evidence="5">KOW domain-containing protein</fullName>
    </recommendedName>
</protein>
<dbReference type="GO" id="GO:0005840">
    <property type="term" value="C:ribosome"/>
    <property type="evidence" value="ECO:0007669"/>
    <property type="project" value="UniProtKB-KW"/>
</dbReference>
<dbReference type="InterPro" id="IPR014722">
    <property type="entry name" value="Rib_uL2_dom2"/>
</dbReference>
<dbReference type="GO" id="GO:1990904">
    <property type="term" value="C:ribonucleoprotein complex"/>
    <property type="evidence" value="ECO:0007669"/>
    <property type="project" value="UniProtKB-KW"/>
</dbReference>
<evidence type="ECO:0000313" key="3">
    <source>
        <dbReference type="EMBL" id="SYX86366.1"/>
    </source>
</evidence>
<gene>
    <name evidence="3" type="ORF">PBLR_14790</name>
</gene>